<protein>
    <submittedName>
        <fullName evidence="1">Uncharacterized protein</fullName>
    </submittedName>
</protein>
<evidence type="ECO:0000313" key="2">
    <source>
        <dbReference type="Proteomes" id="UP000295122"/>
    </source>
</evidence>
<sequence>MADVPFFAGRKGSEFIIRQLAPGANDANPSFNQIVFDSRGYPGRVLGTGEFFCGGADVAGYAIGTSVYYYLVLGEKTVPHGLGVTPTHVIATAIPEREDGSPEIWHSWQGVDHTPAQLARTEYGGEAFGKKLCSAFHIEYRYETQGARIVVRAGWRYTWNSTDIKAITYLCSKTSGNINLRLRVRWTALEI</sequence>
<proteinExistence type="predicted"/>
<comment type="caution">
    <text evidence="1">The sequence shown here is derived from an EMBL/GenBank/DDBJ whole genome shotgun (WGS) entry which is preliminary data.</text>
</comment>
<organism evidence="1 2">
    <name type="scientific">Enterovirga rhinocerotis</name>
    <dbReference type="NCBI Taxonomy" id="1339210"/>
    <lineage>
        <taxon>Bacteria</taxon>
        <taxon>Pseudomonadati</taxon>
        <taxon>Pseudomonadota</taxon>
        <taxon>Alphaproteobacteria</taxon>
        <taxon>Hyphomicrobiales</taxon>
        <taxon>Methylobacteriaceae</taxon>
        <taxon>Enterovirga</taxon>
    </lineage>
</organism>
<evidence type="ECO:0000313" key="1">
    <source>
        <dbReference type="EMBL" id="TDR90281.1"/>
    </source>
</evidence>
<dbReference type="RefSeq" id="WP_133771551.1">
    <property type="nucleotide sequence ID" value="NZ_SNZR01000013.1"/>
</dbReference>
<keyword evidence="2" id="KW-1185">Reference proteome</keyword>
<name>A0A4R7BXH2_9HYPH</name>
<dbReference type="Proteomes" id="UP000295122">
    <property type="component" value="Unassembled WGS sequence"/>
</dbReference>
<reference evidence="1 2" key="1">
    <citation type="submission" date="2019-03" db="EMBL/GenBank/DDBJ databases">
        <title>Genomic Encyclopedia of Type Strains, Phase IV (KMG-IV): sequencing the most valuable type-strain genomes for metagenomic binning, comparative biology and taxonomic classification.</title>
        <authorList>
            <person name="Goeker M."/>
        </authorList>
    </citation>
    <scope>NUCLEOTIDE SEQUENCE [LARGE SCALE GENOMIC DNA]</scope>
    <source>
        <strain evidence="1 2">DSM 25903</strain>
    </source>
</reference>
<dbReference type="EMBL" id="SNZR01000013">
    <property type="protein sequence ID" value="TDR90281.1"/>
    <property type="molecule type" value="Genomic_DNA"/>
</dbReference>
<gene>
    <name evidence="1" type="ORF">EV668_3127</name>
</gene>
<accession>A0A4R7BXH2</accession>
<dbReference type="AlphaFoldDB" id="A0A4R7BXH2"/>